<dbReference type="InterPro" id="IPR001611">
    <property type="entry name" value="Leu-rich_rpt"/>
</dbReference>
<reference evidence="7" key="1">
    <citation type="journal article" date="2016" name="Nature">
        <title>The genome of the seagrass Zostera marina reveals angiosperm adaptation to the sea.</title>
        <authorList>
            <person name="Olsen J.L."/>
            <person name="Rouze P."/>
            <person name="Verhelst B."/>
            <person name="Lin Y.-C."/>
            <person name="Bayer T."/>
            <person name="Collen J."/>
            <person name="Dattolo E."/>
            <person name="De Paoli E."/>
            <person name="Dittami S."/>
            <person name="Maumus F."/>
            <person name="Michel G."/>
            <person name="Kersting A."/>
            <person name="Lauritano C."/>
            <person name="Lohaus R."/>
            <person name="Toepel M."/>
            <person name="Tonon T."/>
            <person name="Vanneste K."/>
            <person name="Amirebrahimi M."/>
            <person name="Brakel J."/>
            <person name="Bostroem C."/>
            <person name="Chovatia M."/>
            <person name="Grimwood J."/>
            <person name="Jenkins J.W."/>
            <person name="Jueterbock A."/>
            <person name="Mraz A."/>
            <person name="Stam W.T."/>
            <person name="Tice H."/>
            <person name="Bornberg-Bauer E."/>
            <person name="Green P.J."/>
            <person name="Pearson G.A."/>
            <person name="Procaccini G."/>
            <person name="Duarte C.M."/>
            <person name="Schmutz J."/>
            <person name="Reusch T.B.H."/>
            <person name="Van de Peer Y."/>
        </authorList>
    </citation>
    <scope>NUCLEOTIDE SEQUENCE [LARGE SCALE GENOMIC DNA]</scope>
    <source>
        <strain evidence="7">cv. Finnish</strain>
    </source>
</reference>
<evidence type="ECO:0000256" key="4">
    <source>
        <dbReference type="SAM" id="SignalP"/>
    </source>
</evidence>
<proteinExistence type="predicted"/>
<keyword evidence="6" id="KW-0418">Kinase</keyword>
<keyword evidence="1" id="KW-0433">Leucine-rich repeat</keyword>
<dbReference type="Pfam" id="PF08263">
    <property type="entry name" value="LRRNT_2"/>
    <property type="match status" value="1"/>
</dbReference>
<name>A0A0K9P218_ZOSMR</name>
<evidence type="ECO:0000256" key="3">
    <source>
        <dbReference type="ARBA" id="ARBA00022737"/>
    </source>
</evidence>
<dbReference type="Pfam" id="PF00560">
    <property type="entry name" value="LRR_1"/>
    <property type="match status" value="3"/>
</dbReference>
<dbReference type="FunFam" id="3.80.10.10:FF:000024">
    <property type="entry name" value="Somatic embryogenesis receptor kinase 1"/>
    <property type="match status" value="1"/>
</dbReference>
<keyword evidence="3" id="KW-0677">Repeat</keyword>
<dbReference type="SUPFAM" id="SSF52058">
    <property type="entry name" value="L domain-like"/>
    <property type="match status" value="1"/>
</dbReference>
<keyword evidence="7" id="KW-1185">Reference proteome</keyword>
<dbReference type="InterPro" id="IPR013210">
    <property type="entry name" value="LRR_N_plant-typ"/>
</dbReference>
<feature type="signal peptide" evidence="4">
    <location>
        <begin position="1"/>
        <end position="25"/>
    </location>
</feature>
<dbReference type="OrthoDB" id="1394818at2759"/>
<dbReference type="GO" id="GO:0016301">
    <property type="term" value="F:kinase activity"/>
    <property type="evidence" value="ECO:0007669"/>
    <property type="project" value="UniProtKB-KW"/>
</dbReference>
<evidence type="ECO:0000256" key="2">
    <source>
        <dbReference type="ARBA" id="ARBA00022729"/>
    </source>
</evidence>
<feature type="chain" id="PRO_5005527385" evidence="4">
    <location>
        <begin position="26"/>
        <end position="216"/>
    </location>
</feature>
<dbReference type="InterPro" id="IPR032675">
    <property type="entry name" value="LRR_dom_sf"/>
</dbReference>
<protein>
    <submittedName>
        <fullName evidence="6">Leucine-rich repeat receptor-like protein kinase family</fullName>
    </submittedName>
</protein>
<keyword evidence="6" id="KW-0675">Receptor</keyword>
<dbReference type="AlphaFoldDB" id="A0A0K9P218"/>
<dbReference type="Gene3D" id="3.80.10.10">
    <property type="entry name" value="Ribonuclease Inhibitor"/>
    <property type="match status" value="1"/>
</dbReference>
<dbReference type="Proteomes" id="UP000036987">
    <property type="component" value="Unassembled WGS sequence"/>
</dbReference>
<dbReference type="OMA" id="NNFPQAN"/>
<dbReference type="STRING" id="29655.A0A0K9P218"/>
<gene>
    <name evidence="6" type="ORF">ZOSMA_47G00700</name>
</gene>
<evidence type="ECO:0000256" key="1">
    <source>
        <dbReference type="ARBA" id="ARBA00022614"/>
    </source>
</evidence>
<keyword evidence="2 4" id="KW-0732">Signal</keyword>
<comment type="caution">
    <text evidence="6">The sequence shown here is derived from an EMBL/GenBank/DDBJ whole genome shotgun (WGS) entry which is preliminary data.</text>
</comment>
<dbReference type="EMBL" id="LFYR01001390">
    <property type="protein sequence ID" value="KMZ62277.1"/>
    <property type="molecule type" value="Genomic_DNA"/>
</dbReference>
<organism evidence="6 7">
    <name type="scientific">Zostera marina</name>
    <name type="common">Eelgrass</name>
    <dbReference type="NCBI Taxonomy" id="29655"/>
    <lineage>
        <taxon>Eukaryota</taxon>
        <taxon>Viridiplantae</taxon>
        <taxon>Streptophyta</taxon>
        <taxon>Embryophyta</taxon>
        <taxon>Tracheophyta</taxon>
        <taxon>Spermatophyta</taxon>
        <taxon>Magnoliopsida</taxon>
        <taxon>Liliopsida</taxon>
        <taxon>Zosteraceae</taxon>
        <taxon>Zostera</taxon>
    </lineage>
</organism>
<feature type="domain" description="Leucine-rich repeat-containing N-terminal plant-type" evidence="5">
    <location>
        <begin position="29"/>
        <end position="66"/>
    </location>
</feature>
<evidence type="ECO:0000313" key="7">
    <source>
        <dbReference type="Proteomes" id="UP000036987"/>
    </source>
</evidence>
<dbReference type="PANTHER" id="PTHR47988">
    <property type="entry name" value="SOMATIC EMBRYOGENESIS RECEPTOR KINASE 1"/>
    <property type="match status" value="1"/>
</dbReference>
<evidence type="ECO:0000259" key="5">
    <source>
        <dbReference type="Pfam" id="PF08263"/>
    </source>
</evidence>
<evidence type="ECO:0000313" key="6">
    <source>
        <dbReference type="EMBL" id="KMZ62277.1"/>
    </source>
</evidence>
<keyword evidence="6" id="KW-0808">Transferase</keyword>
<sequence length="216" mass="24042">MAPSTLLSAVALLVILSDVYYLATSTNIEGEALHALRVRLSDPTNVLQSWDPTLVNPCTWFHVTCDSHNHVIRLDLANSNISGELGPELGKLQHIQYLELYRNNFHGKIPEELGNLNQLIGMDLFENNFEGEIPKSFARLKSLRFMRLNNNGLSGSIPRELALLTNLKIFDISNNDICGTIPINGPFSTFPARSYANNNRLNGPELQGLVTYDFGC</sequence>
<accession>A0A0K9P218</accession>